<dbReference type="Pfam" id="PF00646">
    <property type="entry name" value="F-box"/>
    <property type="match status" value="1"/>
</dbReference>
<name>A0A072UN12_MEDTR</name>
<organism evidence="2 4">
    <name type="scientific">Medicago truncatula</name>
    <name type="common">Barrel medic</name>
    <name type="synonym">Medicago tribuloides</name>
    <dbReference type="NCBI Taxonomy" id="3880"/>
    <lineage>
        <taxon>Eukaryota</taxon>
        <taxon>Viridiplantae</taxon>
        <taxon>Streptophyta</taxon>
        <taxon>Embryophyta</taxon>
        <taxon>Tracheophyta</taxon>
        <taxon>Spermatophyta</taxon>
        <taxon>Magnoliopsida</taxon>
        <taxon>eudicotyledons</taxon>
        <taxon>Gunneridae</taxon>
        <taxon>Pentapetalae</taxon>
        <taxon>rosids</taxon>
        <taxon>fabids</taxon>
        <taxon>Fabales</taxon>
        <taxon>Fabaceae</taxon>
        <taxon>Papilionoideae</taxon>
        <taxon>50 kb inversion clade</taxon>
        <taxon>NPAAA clade</taxon>
        <taxon>Hologalegina</taxon>
        <taxon>IRL clade</taxon>
        <taxon>Trifolieae</taxon>
        <taxon>Medicago</taxon>
    </lineage>
</organism>
<dbReference type="Gene3D" id="1.20.1280.50">
    <property type="match status" value="1"/>
</dbReference>
<dbReference type="AlphaFoldDB" id="A0A072UN12"/>
<sequence>MRRAYDSSKKIRIQEKMKKIRQCETENEENEDKLSDLPECVILHILSFLDSKHAVQTCVLSTRWKHLWARIPTLILHSSNFSTVKKFAIFVSNILTLRNSSTSLQALNLDRRGDIEPQLLKKILNYICSHNTHLHELGISLRGGSGFILNCVSSCHALTSLKLSLPPRGGHYYFTSEETLFPKSLNLPLLTNLDLANLVFCGGESGCADPFLAFPKLNSLGIRCCKIKDAQILNISSETLVNLAIHYPLEKMKLSYHDTSSKFAKIELSTPSLCTFTFIGSLIQKICGSGLSSVKQVNIDDSHQLYASAGNGLILLSWLLDFANVESFRVTSTTLQILSIVPDLSKVKLHSLCNLKSLVIEMIPFHDGSSSRSIVDALLKKDAAMSSKEVAKLRKTFKARLEPPAIPNGIVDFLRQNSPSAEVNIFTDYSDCFNLKQVVI</sequence>
<dbReference type="EMBL" id="CM001220">
    <property type="protein sequence ID" value="KEH31189.1"/>
    <property type="molecule type" value="Genomic_DNA"/>
</dbReference>
<reference evidence="3" key="3">
    <citation type="submission" date="2015-04" db="UniProtKB">
        <authorList>
            <consortium name="EnsemblPlants"/>
        </authorList>
    </citation>
    <scope>IDENTIFICATION</scope>
    <source>
        <strain evidence="3">cv. Jemalong A17</strain>
    </source>
</reference>
<dbReference type="InterPro" id="IPR036047">
    <property type="entry name" value="F-box-like_dom_sf"/>
</dbReference>
<dbReference type="CDD" id="cd22160">
    <property type="entry name" value="F-box_AtFBL13-like"/>
    <property type="match status" value="1"/>
</dbReference>
<reference evidence="2 4" key="1">
    <citation type="journal article" date="2011" name="Nature">
        <title>The Medicago genome provides insight into the evolution of rhizobial symbioses.</title>
        <authorList>
            <person name="Young N.D."/>
            <person name="Debelle F."/>
            <person name="Oldroyd G.E."/>
            <person name="Geurts R."/>
            <person name="Cannon S.B."/>
            <person name="Udvardi M.K."/>
            <person name="Benedito V.A."/>
            <person name="Mayer K.F."/>
            <person name="Gouzy J."/>
            <person name="Schoof H."/>
            <person name="Van de Peer Y."/>
            <person name="Proost S."/>
            <person name="Cook D.R."/>
            <person name="Meyers B.C."/>
            <person name="Spannagl M."/>
            <person name="Cheung F."/>
            <person name="De Mita S."/>
            <person name="Krishnakumar V."/>
            <person name="Gundlach H."/>
            <person name="Zhou S."/>
            <person name="Mudge J."/>
            <person name="Bharti A.K."/>
            <person name="Murray J.D."/>
            <person name="Naoumkina M.A."/>
            <person name="Rosen B."/>
            <person name="Silverstein K.A."/>
            <person name="Tang H."/>
            <person name="Rombauts S."/>
            <person name="Zhao P.X."/>
            <person name="Zhou P."/>
            <person name="Barbe V."/>
            <person name="Bardou P."/>
            <person name="Bechner M."/>
            <person name="Bellec A."/>
            <person name="Berger A."/>
            <person name="Berges H."/>
            <person name="Bidwell S."/>
            <person name="Bisseling T."/>
            <person name="Choisne N."/>
            <person name="Couloux A."/>
            <person name="Denny R."/>
            <person name="Deshpande S."/>
            <person name="Dai X."/>
            <person name="Doyle J.J."/>
            <person name="Dudez A.M."/>
            <person name="Farmer A.D."/>
            <person name="Fouteau S."/>
            <person name="Franken C."/>
            <person name="Gibelin C."/>
            <person name="Gish J."/>
            <person name="Goldstein S."/>
            <person name="Gonzalez A.J."/>
            <person name="Green P.J."/>
            <person name="Hallab A."/>
            <person name="Hartog M."/>
            <person name="Hua A."/>
            <person name="Humphray S.J."/>
            <person name="Jeong D.H."/>
            <person name="Jing Y."/>
            <person name="Jocker A."/>
            <person name="Kenton S.M."/>
            <person name="Kim D.J."/>
            <person name="Klee K."/>
            <person name="Lai H."/>
            <person name="Lang C."/>
            <person name="Lin S."/>
            <person name="Macmil S.L."/>
            <person name="Magdelenat G."/>
            <person name="Matthews L."/>
            <person name="McCorrison J."/>
            <person name="Monaghan E.L."/>
            <person name="Mun J.H."/>
            <person name="Najar F.Z."/>
            <person name="Nicholson C."/>
            <person name="Noirot C."/>
            <person name="O'Bleness M."/>
            <person name="Paule C.R."/>
            <person name="Poulain J."/>
            <person name="Prion F."/>
            <person name="Qin B."/>
            <person name="Qu C."/>
            <person name="Retzel E.F."/>
            <person name="Riddle C."/>
            <person name="Sallet E."/>
            <person name="Samain S."/>
            <person name="Samson N."/>
            <person name="Sanders I."/>
            <person name="Saurat O."/>
            <person name="Scarpelli C."/>
            <person name="Schiex T."/>
            <person name="Segurens B."/>
            <person name="Severin A.J."/>
            <person name="Sherrier D.J."/>
            <person name="Shi R."/>
            <person name="Sims S."/>
            <person name="Singer S.R."/>
            <person name="Sinharoy S."/>
            <person name="Sterck L."/>
            <person name="Viollet A."/>
            <person name="Wang B.B."/>
            <person name="Wang K."/>
            <person name="Wang M."/>
            <person name="Wang X."/>
            <person name="Warfsmann J."/>
            <person name="Weissenbach J."/>
            <person name="White D.D."/>
            <person name="White J.D."/>
            <person name="Wiley G.B."/>
            <person name="Wincker P."/>
            <person name="Xing Y."/>
            <person name="Yang L."/>
            <person name="Yao Z."/>
            <person name="Ying F."/>
            <person name="Zhai J."/>
            <person name="Zhou L."/>
            <person name="Zuber A."/>
            <person name="Denarie J."/>
            <person name="Dixon R.A."/>
            <person name="May G.D."/>
            <person name="Schwartz D.C."/>
            <person name="Rogers J."/>
            <person name="Quetier F."/>
            <person name="Town C.D."/>
            <person name="Roe B.A."/>
        </authorList>
    </citation>
    <scope>NUCLEOTIDE SEQUENCE [LARGE SCALE GENOMIC DNA]</scope>
    <source>
        <strain evidence="2">A17</strain>
        <strain evidence="3 4">cv. Jemalong A17</strain>
    </source>
</reference>
<evidence type="ECO:0000259" key="1">
    <source>
        <dbReference type="PROSITE" id="PS50181"/>
    </source>
</evidence>
<keyword evidence="4" id="KW-1185">Reference proteome</keyword>
<dbReference type="InterPro" id="IPR032675">
    <property type="entry name" value="LRR_dom_sf"/>
</dbReference>
<dbReference type="Gene3D" id="3.80.10.10">
    <property type="entry name" value="Ribonuclease Inhibitor"/>
    <property type="match status" value="1"/>
</dbReference>
<dbReference type="OrthoDB" id="1848700at2759"/>
<dbReference type="Proteomes" id="UP000002051">
    <property type="component" value="Chromosome 4"/>
</dbReference>
<dbReference type="InterPro" id="IPR001810">
    <property type="entry name" value="F-box_dom"/>
</dbReference>
<evidence type="ECO:0000313" key="3">
    <source>
        <dbReference type="EnsemblPlants" id="KEH31189"/>
    </source>
</evidence>
<accession>A0A072UN12</accession>
<dbReference type="ExpressionAtlas" id="A0A072UN12">
    <property type="expression patterns" value="differential"/>
</dbReference>
<proteinExistence type="predicted"/>
<dbReference type="HOGENOM" id="CLU_010721_2_1_1"/>
<dbReference type="PANTHER" id="PTHR32212">
    <property type="entry name" value="CYCLIN-LIKE F-BOX"/>
    <property type="match status" value="1"/>
</dbReference>
<dbReference type="PANTHER" id="PTHR32212:SF269">
    <property type="entry name" value="F-BOX_RNI_FBD-LIKE DOMAIN PROTEIN"/>
    <property type="match status" value="1"/>
</dbReference>
<feature type="domain" description="F-box" evidence="1">
    <location>
        <begin position="31"/>
        <end position="84"/>
    </location>
</feature>
<dbReference type="PROSITE" id="PS50181">
    <property type="entry name" value="FBOX"/>
    <property type="match status" value="1"/>
</dbReference>
<protein>
    <submittedName>
        <fullName evidence="2">F-box/RNI superfamily protein</fullName>
    </submittedName>
</protein>
<dbReference type="SUPFAM" id="SSF81383">
    <property type="entry name" value="F-box domain"/>
    <property type="match status" value="1"/>
</dbReference>
<gene>
    <name evidence="3" type="primary">11410798</name>
    <name evidence="2" type="ordered locus">MTR_4g092440</name>
</gene>
<evidence type="ECO:0000313" key="4">
    <source>
        <dbReference type="Proteomes" id="UP000002051"/>
    </source>
</evidence>
<dbReference type="InterPro" id="IPR053781">
    <property type="entry name" value="F-box_AtFBL13-like"/>
</dbReference>
<dbReference type="EnsemblPlants" id="KEH31189">
    <property type="protein sequence ID" value="KEH31189"/>
    <property type="gene ID" value="MTR_4g092440"/>
</dbReference>
<reference evidence="2 4" key="2">
    <citation type="journal article" date="2014" name="BMC Genomics">
        <title>An improved genome release (version Mt4.0) for the model legume Medicago truncatula.</title>
        <authorList>
            <person name="Tang H."/>
            <person name="Krishnakumar V."/>
            <person name="Bidwell S."/>
            <person name="Rosen B."/>
            <person name="Chan A."/>
            <person name="Zhou S."/>
            <person name="Gentzbittel L."/>
            <person name="Childs K.L."/>
            <person name="Yandell M."/>
            <person name="Gundlach H."/>
            <person name="Mayer K.F."/>
            <person name="Schwartz D.C."/>
            <person name="Town C.D."/>
        </authorList>
    </citation>
    <scope>GENOME REANNOTATION</scope>
    <source>
        <strain evidence="2">A17</strain>
        <strain evidence="3 4">cv. Jemalong A17</strain>
    </source>
</reference>
<evidence type="ECO:0000313" key="2">
    <source>
        <dbReference type="EMBL" id="KEH31189.1"/>
    </source>
</evidence>
<dbReference type="SUPFAM" id="SSF52047">
    <property type="entry name" value="RNI-like"/>
    <property type="match status" value="1"/>
</dbReference>